<dbReference type="EMBL" id="QVQA01000031">
    <property type="protein sequence ID" value="KAF5099582.1"/>
    <property type="molecule type" value="Genomic_DNA"/>
</dbReference>
<evidence type="ECO:0000313" key="1">
    <source>
        <dbReference type="EMBL" id="KAF5099582.1"/>
    </source>
</evidence>
<protein>
    <submittedName>
        <fullName evidence="1">Uncharacterized protein</fullName>
    </submittedName>
</protein>
<comment type="caution">
    <text evidence="1">The sequence shown here is derived from an EMBL/GenBank/DDBJ whole genome shotgun (WGS) entry which is preliminary data.</text>
</comment>
<accession>A0ACB6V6L9</accession>
<evidence type="ECO:0000313" key="2">
    <source>
        <dbReference type="Proteomes" id="UP000744676"/>
    </source>
</evidence>
<name>A0ACB6V6L9_9ASCO</name>
<reference evidence="1 2" key="1">
    <citation type="journal article" date="2020" name="Front. Microbiol.">
        <title>Phenotypic and Genetic Characterization of the Cheese Ripening Yeast Geotrichum candidum.</title>
        <authorList>
            <person name="Perkins V."/>
            <person name="Vignola S."/>
            <person name="Lessard M.H."/>
            <person name="Plante P.L."/>
            <person name="Corbeil J."/>
            <person name="Dugat-Bony E."/>
            <person name="Frenette M."/>
            <person name="Labrie S."/>
        </authorList>
    </citation>
    <scope>NUCLEOTIDE SEQUENCE [LARGE SCALE GENOMIC DNA]</scope>
    <source>
        <strain evidence="1 2">LMA-1147</strain>
    </source>
</reference>
<sequence>MSVEIDNSLERTLYASTGVQIYQIPPLKSLAQGHRAADWDVNNPIWEGSLRVLEIEDLTTGVLTGELRLFDTQSGELFAAAPYAKDGKGIEPVSDSGRYFAVRVVNGSQSAVLGLGFKDRSEAFEFNLALQDFRKHASAGDDAGLELQDTNKFSLKEGQKIHINIKGSSASAQQTNAETAGQPAQIALLPPPPSSSSRRGSTEPTEPAGFDDDFGDFQ</sequence>
<gene>
    <name evidence="1" type="ORF">D0Z00_001592</name>
</gene>
<proteinExistence type="predicted"/>
<organism evidence="1 2">
    <name type="scientific">Geotrichum galactomycetum</name>
    <dbReference type="NCBI Taxonomy" id="27317"/>
    <lineage>
        <taxon>Eukaryota</taxon>
        <taxon>Fungi</taxon>
        <taxon>Dikarya</taxon>
        <taxon>Ascomycota</taxon>
        <taxon>Saccharomycotina</taxon>
        <taxon>Dipodascomycetes</taxon>
        <taxon>Dipodascales</taxon>
        <taxon>Dipodascaceae</taxon>
        <taxon>Geotrichum</taxon>
    </lineage>
</organism>
<dbReference type="Proteomes" id="UP000744676">
    <property type="component" value="Unassembled WGS sequence"/>
</dbReference>
<keyword evidence="2" id="KW-1185">Reference proteome</keyword>